<dbReference type="Proteomes" id="UP000018958">
    <property type="component" value="Unassembled WGS sequence"/>
</dbReference>
<evidence type="ECO:0000313" key="1">
    <source>
        <dbReference type="EMBL" id="ETP12631.1"/>
    </source>
</evidence>
<dbReference type="EMBL" id="ANIX01002353">
    <property type="protein sequence ID" value="ETP12631.1"/>
    <property type="molecule type" value="Genomic_DNA"/>
</dbReference>
<name>W2WQ17_PHYNI</name>
<dbReference type="AlphaFoldDB" id="W2WQ17"/>
<proteinExistence type="predicted"/>
<reference evidence="1 2" key="1">
    <citation type="submission" date="2013-11" db="EMBL/GenBank/DDBJ databases">
        <title>The Genome Sequence of Phytophthora parasitica CJ01A1.</title>
        <authorList>
            <consortium name="The Broad Institute Genomics Platform"/>
            <person name="Russ C."/>
            <person name="Tyler B."/>
            <person name="Panabieres F."/>
            <person name="Shan W."/>
            <person name="Tripathy S."/>
            <person name="Grunwald N."/>
            <person name="Machado M."/>
            <person name="Johnson C.S."/>
            <person name="Walker B."/>
            <person name="Young S.K."/>
            <person name="Zeng Q."/>
            <person name="Gargeya S."/>
            <person name="Fitzgerald M."/>
            <person name="Haas B."/>
            <person name="Abouelleil A."/>
            <person name="Allen A.W."/>
            <person name="Alvarado L."/>
            <person name="Arachchi H.M."/>
            <person name="Berlin A.M."/>
            <person name="Chapman S.B."/>
            <person name="Gainer-Dewar J."/>
            <person name="Goldberg J."/>
            <person name="Griggs A."/>
            <person name="Gujja S."/>
            <person name="Hansen M."/>
            <person name="Howarth C."/>
            <person name="Imamovic A."/>
            <person name="Ireland A."/>
            <person name="Larimer J."/>
            <person name="McCowan C."/>
            <person name="Murphy C."/>
            <person name="Pearson M."/>
            <person name="Poon T.W."/>
            <person name="Priest M."/>
            <person name="Roberts A."/>
            <person name="Saif S."/>
            <person name="Shea T."/>
            <person name="Sisk P."/>
            <person name="Sykes S."/>
            <person name="Wortman J."/>
            <person name="Nusbaum C."/>
            <person name="Birren B."/>
        </authorList>
    </citation>
    <scope>NUCLEOTIDE SEQUENCE [LARGE SCALE GENOMIC DNA]</scope>
    <source>
        <strain evidence="1 2">CJ01A1</strain>
    </source>
</reference>
<protein>
    <submittedName>
        <fullName evidence="1">Uncharacterized protein</fullName>
    </submittedName>
</protein>
<sequence>MSQVRQDPYQTTFERSGSGSATLGDQQWVQFLDLLVEKNFLTDETAQKFRQEHEGRPHTFELFQRDLCRWADVQSSIPVDSIIDKLKEKTQFLHQVIDAHHDADPINVNFLHPVITQAEILRHKLARLEETTSSALVSKWVASDLFSSVENSFESESACPWKFQRANARYLRVEERQRAKHQFRLRHCDESTDRVLKETFFPVLEQFREVQIGMATFTYPQLKDEEDKDPEFAIAVMIRRQSTSGGALLWLDNLVSAYRQLSLSPYVQQYLGSEEVSGTEDVTTRHYFEFVQARSLSEILSDDGVLHETSSLFKLYARELLLAIIDLLEQSTHQLNTRLLPDKVMISHSGRRVYFGKLDFGGYIDPFQSKPLSTVMQRREQSLLQDLSVILFSMLYPVTLPRNLPEFRTRYLGHRDSKFVFRYRINCKSKCKRPDRNEICVSSGDTFAIVLAGDNLSDEMWTYQTSTSSLLTCVDRRYSPMEFRFRAKLSGECTITFSPLGSRTVGTFTLSVTICQDNFRLHQSKAQTLISACAAVSEAPPTLLQQVSPRMLLLQHEYFQPLSKIESHEVERELLDRV</sequence>
<comment type="caution">
    <text evidence="1">The sequence shown here is derived from an EMBL/GenBank/DDBJ whole genome shotgun (WGS) entry which is preliminary data.</text>
</comment>
<dbReference type="OrthoDB" id="124590at2759"/>
<evidence type="ECO:0000313" key="2">
    <source>
        <dbReference type="Proteomes" id="UP000018958"/>
    </source>
</evidence>
<organism evidence="1 2">
    <name type="scientific">Phytophthora nicotianae CJ01A1</name>
    <dbReference type="NCBI Taxonomy" id="1317063"/>
    <lineage>
        <taxon>Eukaryota</taxon>
        <taxon>Sar</taxon>
        <taxon>Stramenopiles</taxon>
        <taxon>Oomycota</taxon>
        <taxon>Peronosporomycetes</taxon>
        <taxon>Peronosporales</taxon>
        <taxon>Peronosporaceae</taxon>
        <taxon>Phytophthora</taxon>
    </lineage>
</organism>
<gene>
    <name evidence="1" type="ORF">F441_11994</name>
</gene>
<accession>W2WQ17</accession>